<evidence type="ECO:0000313" key="2">
    <source>
        <dbReference type="EMBL" id="SDK68865.1"/>
    </source>
</evidence>
<keyword evidence="3" id="KW-1185">Reference proteome</keyword>
<organism evidence="2 3">
    <name type="scientific">Microbulbifer yueqingensis</name>
    <dbReference type="NCBI Taxonomy" id="658219"/>
    <lineage>
        <taxon>Bacteria</taxon>
        <taxon>Pseudomonadati</taxon>
        <taxon>Pseudomonadota</taxon>
        <taxon>Gammaproteobacteria</taxon>
        <taxon>Cellvibrionales</taxon>
        <taxon>Microbulbiferaceae</taxon>
        <taxon>Microbulbifer</taxon>
    </lineage>
</organism>
<gene>
    <name evidence="2" type="ORF">SAMN05216212_2943</name>
</gene>
<evidence type="ECO:0000313" key="3">
    <source>
        <dbReference type="Proteomes" id="UP000199305"/>
    </source>
</evidence>
<sequence>MTKPQLFFGLAVGTLLAALGGTLSAAGITGSGLAATGVLVLLVNAAYWTLGQRRRPIPVESPPDRRLAQGAG</sequence>
<keyword evidence="1" id="KW-1133">Transmembrane helix</keyword>
<feature type="transmembrane region" description="Helical" evidence="1">
    <location>
        <begin position="34"/>
        <end position="50"/>
    </location>
</feature>
<dbReference type="EMBL" id="FNFH01000007">
    <property type="protein sequence ID" value="SDK68865.1"/>
    <property type="molecule type" value="Genomic_DNA"/>
</dbReference>
<accession>A0A1G9DYC2</accession>
<dbReference type="Proteomes" id="UP000199305">
    <property type="component" value="Unassembled WGS sequence"/>
</dbReference>
<protein>
    <submittedName>
        <fullName evidence="2">Uncharacterized protein</fullName>
    </submittedName>
</protein>
<proteinExistence type="predicted"/>
<name>A0A1G9DYC2_9GAMM</name>
<dbReference type="RefSeq" id="WP_091516004.1">
    <property type="nucleotide sequence ID" value="NZ_FNFH01000007.1"/>
</dbReference>
<dbReference type="AlphaFoldDB" id="A0A1G9DYC2"/>
<keyword evidence="1" id="KW-0472">Membrane</keyword>
<evidence type="ECO:0000256" key="1">
    <source>
        <dbReference type="SAM" id="Phobius"/>
    </source>
</evidence>
<keyword evidence="1" id="KW-0812">Transmembrane</keyword>
<reference evidence="3" key="1">
    <citation type="submission" date="2016-10" db="EMBL/GenBank/DDBJ databases">
        <authorList>
            <person name="Varghese N."/>
            <person name="Submissions S."/>
        </authorList>
    </citation>
    <scope>NUCLEOTIDE SEQUENCE [LARGE SCALE GENOMIC DNA]</scope>
    <source>
        <strain evidence="3">CGMCC 1.10658</strain>
    </source>
</reference>
<dbReference type="STRING" id="658219.SAMN05216212_2943"/>